<dbReference type="Proteomes" id="UP000808337">
    <property type="component" value="Unassembled WGS sequence"/>
</dbReference>
<evidence type="ECO:0000313" key="2">
    <source>
        <dbReference type="Proteomes" id="UP000808337"/>
    </source>
</evidence>
<protein>
    <submittedName>
        <fullName evidence="1">DUF4287 domain-containing protein</fullName>
    </submittedName>
</protein>
<dbReference type="EMBL" id="JADKGY010000032">
    <property type="protein sequence ID" value="MBK9985002.1"/>
    <property type="molecule type" value="Genomic_DNA"/>
</dbReference>
<evidence type="ECO:0000313" key="1">
    <source>
        <dbReference type="EMBL" id="MBK9985002.1"/>
    </source>
</evidence>
<dbReference type="AlphaFoldDB" id="A0A9D7XVT5"/>
<dbReference type="Pfam" id="PF14117">
    <property type="entry name" value="DUF4287"/>
    <property type="match status" value="1"/>
</dbReference>
<sequence>MSFQAYLDNIKAKTGKSADDFRKLAEKKGFLQKGELKPGVKAGQIVSWLKEDFDLGHGHSMAIYAYFKGKKD</sequence>
<dbReference type="InterPro" id="IPR025629">
    <property type="entry name" value="DUF4287"/>
</dbReference>
<organism evidence="1 2">
    <name type="scientific">Candidatus Opimibacter skivensis</name>
    <dbReference type="NCBI Taxonomy" id="2982028"/>
    <lineage>
        <taxon>Bacteria</taxon>
        <taxon>Pseudomonadati</taxon>
        <taxon>Bacteroidota</taxon>
        <taxon>Saprospiria</taxon>
        <taxon>Saprospirales</taxon>
        <taxon>Saprospiraceae</taxon>
        <taxon>Candidatus Opimibacter</taxon>
    </lineage>
</organism>
<proteinExistence type="predicted"/>
<accession>A0A9D7XVT5</accession>
<name>A0A9D7XVT5_9BACT</name>
<gene>
    <name evidence="1" type="ORF">IPP15_22015</name>
</gene>
<comment type="caution">
    <text evidence="1">The sequence shown here is derived from an EMBL/GenBank/DDBJ whole genome shotgun (WGS) entry which is preliminary data.</text>
</comment>
<reference evidence="1 2" key="1">
    <citation type="submission" date="2020-10" db="EMBL/GenBank/DDBJ databases">
        <title>Connecting structure to function with the recovery of over 1000 high-quality activated sludge metagenome-assembled genomes encoding full-length rRNA genes using long-read sequencing.</title>
        <authorList>
            <person name="Singleton C.M."/>
            <person name="Petriglieri F."/>
            <person name="Kristensen J.M."/>
            <person name="Kirkegaard R.H."/>
            <person name="Michaelsen T.Y."/>
            <person name="Andersen M.H."/>
            <person name="Karst S.M."/>
            <person name="Dueholm M.S."/>
            <person name="Nielsen P.H."/>
            <person name="Albertsen M."/>
        </authorList>
    </citation>
    <scope>NUCLEOTIDE SEQUENCE [LARGE SCALE GENOMIC DNA]</scope>
    <source>
        <strain evidence="1">Ribe_18-Q3-R11-54_MAXAC.273</strain>
    </source>
</reference>